<evidence type="ECO:0000256" key="8">
    <source>
        <dbReference type="ARBA" id="ARBA00023033"/>
    </source>
</evidence>
<dbReference type="GO" id="GO:0006082">
    <property type="term" value="P:organic acid metabolic process"/>
    <property type="evidence" value="ECO:0007669"/>
    <property type="project" value="TreeGrafter"/>
</dbReference>
<dbReference type="OrthoDB" id="2789670at2759"/>
<dbReference type="GO" id="GO:0005737">
    <property type="term" value="C:cytoplasm"/>
    <property type="evidence" value="ECO:0007669"/>
    <property type="project" value="TreeGrafter"/>
</dbReference>
<accession>A0A3B3SE37</accession>
<keyword evidence="5 10" id="KW-0479">Metal-binding</keyword>
<keyword evidence="9 12" id="KW-0472">Membrane</keyword>
<dbReference type="GO" id="GO:0020037">
    <property type="term" value="F:heme binding"/>
    <property type="evidence" value="ECO:0007669"/>
    <property type="project" value="InterPro"/>
</dbReference>
<dbReference type="FunFam" id="1.10.630.10:FF:000004">
    <property type="entry name" value="cytochrome P450 2D15 isoform X1"/>
    <property type="match status" value="1"/>
</dbReference>
<organism evidence="13 14">
    <name type="scientific">Paramormyrops kingsleyae</name>
    <dbReference type="NCBI Taxonomy" id="1676925"/>
    <lineage>
        <taxon>Eukaryota</taxon>
        <taxon>Metazoa</taxon>
        <taxon>Chordata</taxon>
        <taxon>Craniata</taxon>
        <taxon>Vertebrata</taxon>
        <taxon>Euteleostomi</taxon>
        <taxon>Actinopterygii</taxon>
        <taxon>Neopterygii</taxon>
        <taxon>Teleostei</taxon>
        <taxon>Osteoglossocephala</taxon>
        <taxon>Osteoglossomorpha</taxon>
        <taxon>Osteoglossiformes</taxon>
        <taxon>Mormyridae</taxon>
        <taxon>Paramormyrops</taxon>
    </lineage>
</organism>
<dbReference type="PANTHER" id="PTHR24300:SF309">
    <property type="entry name" value="CYTOCHROME P450-RELATED"/>
    <property type="match status" value="1"/>
</dbReference>
<dbReference type="GO" id="GO:0006805">
    <property type="term" value="P:xenobiotic metabolic process"/>
    <property type="evidence" value="ECO:0007669"/>
    <property type="project" value="TreeGrafter"/>
</dbReference>
<evidence type="ECO:0000256" key="5">
    <source>
        <dbReference type="ARBA" id="ARBA00022723"/>
    </source>
</evidence>
<evidence type="ECO:0000256" key="10">
    <source>
        <dbReference type="PIRSR" id="PIRSR602401-1"/>
    </source>
</evidence>
<keyword evidence="12" id="KW-1133">Transmembrane helix</keyword>
<keyword evidence="12" id="KW-0812">Transmembrane</keyword>
<dbReference type="RefSeq" id="XP_023650404.1">
    <property type="nucleotide sequence ID" value="XM_023794636.2"/>
</dbReference>
<sequence length="493" mass="56466">MILHTVLDCLDYRSILLFVFVFLLMADILKNRNPPNYPPGPWSLPFFGNILTDLEPKTMLKLAEKYGNVFSLRKGREKMVFVAGYKMAKEALVTQGENVVDRPDVPLFSKVFKGIGLIFSNGYMWKKHRRFAGTYFKYFGEGKKTMELSIQQECVFLCQAMEDEQGGYFNPMVMLHNAVSNVICTLVLGHRFDYSDAKFQNLLRLNNECVYLSGSTLAQLYNLWPRLFDYLPGPHQTIFSNYDQITTVLKEEIAKHKKDWDPSDPRDFIDAYFGEMDKMAADSEAGFTTKSLVICTLDLFEAGTESAATTLRWCLVYMMKYPEIQKKVQAEIDRVIGQARQPCMADLPNMPYTDAVIHETQRFSDILPLGFPKMTSNDSTLGGYFIPKGTSITAIITSVLNDQSEWETPNTFNPGHFLDSQGRFRRRDAFYPFSAGLRACLGEQLARMELFLFFTFLLQRFTLSPPPGEEVDIDPLLGFTYFPKPYKMCAMPR</sequence>
<reference evidence="13" key="1">
    <citation type="submission" date="2025-08" db="UniProtKB">
        <authorList>
            <consortium name="Ensembl"/>
        </authorList>
    </citation>
    <scope>IDENTIFICATION</scope>
</reference>
<proteinExistence type="inferred from homology"/>
<comment type="subcellular location">
    <subcellularLocation>
        <location evidence="2">Membrane</location>
    </subcellularLocation>
</comment>
<dbReference type="GO" id="GO:0016020">
    <property type="term" value="C:membrane"/>
    <property type="evidence" value="ECO:0007669"/>
    <property type="project" value="UniProtKB-SubCell"/>
</dbReference>
<dbReference type="GeneTree" id="ENSGT00950000182879"/>
<evidence type="ECO:0000313" key="13">
    <source>
        <dbReference type="Ensembl" id="ENSPKIP00000029024.1"/>
    </source>
</evidence>
<evidence type="ECO:0000256" key="3">
    <source>
        <dbReference type="ARBA" id="ARBA00010617"/>
    </source>
</evidence>
<evidence type="ECO:0000256" key="1">
    <source>
        <dbReference type="ARBA" id="ARBA00001971"/>
    </source>
</evidence>
<comment type="similarity">
    <text evidence="3 11">Belongs to the cytochrome P450 family.</text>
</comment>
<dbReference type="GeneID" id="111834861"/>
<dbReference type="PRINTS" id="PR00385">
    <property type="entry name" value="P450"/>
</dbReference>
<evidence type="ECO:0000256" key="9">
    <source>
        <dbReference type="ARBA" id="ARBA00023136"/>
    </source>
</evidence>
<evidence type="ECO:0000256" key="12">
    <source>
        <dbReference type="SAM" id="Phobius"/>
    </source>
</evidence>
<dbReference type="Proteomes" id="UP000261540">
    <property type="component" value="Unplaced"/>
</dbReference>
<dbReference type="InterPro" id="IPR017972">
    <property type="entry name" value="Cyt_P450_CS"/>
</dbReference>
<protein>
    <submittedName>
        <fullName evidence="13">Cytochrome P450 2J2-like</fullName>
    </submittedName>
</protein>
<keyword evidence="7 10" id="KW-0408">Iron</keyword>
<feature type="binding site" description="axial binding residue" evidence="10">
    <location>
        <position position="440"/>
    </location>
    <ligand>
        <name>heme</name>
        <dbReference type="ChEBI" id="CHEBI:30413"/>
    </ligand>
    <ligandPart>
        <name>Fe</name>
        <dbReference type="ChEBI" id="CHEBI:18248"/>
    </ligandPart>
</feature>
<dbReference type="InterPro" id="IPR002401">
    <property type="entry name" value="Cyt_P450_E_grp-I"/>
</dbReference>
<dbReference type="KEGG" id="pki:111834861"/>
<keyword evidence="6 11" id="KW-0560">Oxidoreductase</keyword>
<comment type="cofactor">
    <cofactor evidence="1 10">
        <name>heme</name>
        <dbReference type="ChEBI" id="CHEBI:30413"/>
    </cofactor>
</comment>
<dbReference type="GO" id="GO:0005506">
    <property type="term" value="F:iron ion binding"/>
    <property type="evidence" value="ECO:0007669"/>
    <property type="project" value="InterPro"/>
</dbReference>
<dbReference type="PRINTS" id="PR00463">
    <property type="entry name" value="EP450I"/>
</dbReference>
<evidence type="ECO:0000256" key="6">
    <source>
        <dbReference type="ARBA" id="ARBA00023002"/>
    </source>
</evidence>
<reference evidence="13" key="2">
    <citation type="submission" date="2025-09" db="UniProtKB">
        <authorList>
            <consortium name="Ensembl"/>
        </authorList>
    </citation>
    <scope>IDENTIFICATION</scope>
</reference>
<dbReference type="InterPro" id="IPR001128">
    <property type="entry name" value="Cyt_P450"/>
</dbReference>
<dbReference type="InterPro" id="IPR050182">
    <property type="entry name" value="Cytochrome_P450_fam2"/>
</dbReference>
<feature type="transmembrane region" description="Helical" evidence="12">
    <location>
        <begin position="12"/>
        <end position="29"/>
    </location>
</feature>
<dbReference type="Gene3D" id="1.10.630.10">
    <property type="entry name" value="Cytochrome P450"/>
    <property type="match status" value="1"/>
</dbReference>
<dbReference type="InterPro" id="IPR008069">
    <property type="entry name" value="Cyt_P450_E_grp-I_CYP2D-like"/>
</dbReference>
<evidence type="ECO:0000256" key="2">
    <source>
        <dbReference type="ARBA" id="ARBA00004370"/>
    </source>
</evidence>
<evidence type="ECO:0000256" key="7">
    <source>
        <dbReference type="ARBA" id="ARBA00023004"/>
    </source>
</evidence>
<dbReference type="GO" id="GO:0016712">
    <property type="term" value="F:oxidoreductase activity, acting on paired donors, with incorporation or reduction of molecular oxygen, reduced flavin or flavoprotein as one donor, and incorporation of one atom of oxygen"/>
    <property type="evidence" value="ECO:0007669"/>
    <property type="project" value="InterPro"/>
</dbReference>
<keyword evidence="14" id="KW-1185">Reference proteome</keyword>
<evidence type="ECO:0000256" key="4">
    <source>
        <dbReference type="ARBA" id="ARBA00022617"/>
    </source>
</evidence>
<name>A0A3B3SE37_9TELE</name>
<dbReference type="Pfam" id="PF00067">
    <property type="entry name" value="p450"/>
    <property type="match status" value="1"/>
</dbReference>
<dbReference type="PANTHER" id="PTHR24300">
    <property type="entry name" value="CYTOCHROME P450 508A4-RELATED"/>
    <property type="match status" value="1"/>
</dbReference>
<dbReference type="InterPro" id="IPR036396">
    <property type="entry name" value="Cyt_P450_sf"/>
</dbReference>
<dbReference type="PROSITE" id="PS00086">
    <property type="entry name" value="CYTOCHROME_P450"/>
    <property type="match status" value="1"/>
</dbReference>
<keyword evidence="4 10" id="KW-0349">Heme</keyword>
<keyword evidence="8 11" id="KW-0503">Monooxygenase</keyword>
<dbReference type="PRINTS" id="PR01686">
    <property type="entry name" value="EP450ICYP2D"/>
</dbReference>
<evidence type="ECO:0000256" key="11">
    <source>
        <dbReference type="RuleBase" id="RU000461"/>
    </source>
</evidence>
<dbReference type="Ensembl" id="ENSPKIT00000009815.1">
    <property type="protein sequence ID" value="ENSPKIP00000029024.1"/>
    <property type="gene ID" value="ENSPKIG00000010422.1"/>
</dbReference>
<dbReference type="SUPFAM" id="SSF48264">
    <property type="entry name" value="Cytochrome P450"/>
    <property type="match status" value="1"/>
</dbReference>
<evidence type="ECO:0000313" key="14">
    <source>
        <dbReference type="Proteomes" id="UP000261540"/>
    </source>
</evidence>
<dbReference type="AlphaFoldDB" id="A0A3B3SE37"/>